<dbReference type="OrthoDB" id="7068845at2"/>
<gene>
    <name evidence="2" type="ORF">DOS84_13755</name>
</gene>
<feature type="domain" description="4-fold beta flower" evidence="1">
    <location>
        <begin position="4"/>
        <end position="116"/>
    </location>
</feature>
<evidence type="ECO:0000313" key="3">
    <source>
        <dbReference type="Proteomes" id="UP000249177"/>
    </source>
</evidence>
<dbReference type="AlphaFoldDB" id="A0A2W7U6R5"/>
<accession>A0A2W7U6R5</accession>
<name>A0A2W7U6R5_9FLAO</name>
<comment type="caution">
    <text evidence="2">The sequence shown here is derived from an EMBL/GenBank/DDBJ whole genome shotgun (WGS) entry which is preliminary data.</text>
</comment>
<keyword evidence="3" id="KW-1185">Reference proteome</keyword>
<dbReference type="RefSeq" id="WP_111410691.1">
    <property type="nucleotide sequence ID" value="NZ_QKXH01000008.1"/>
</dbReference>
<dbReference type="EMBL" id="QKXH01000008">
    <property type="protein sequence ID" value="PZX92929.1"/>
    <property type="molecule type" value="Genomic_DNA"/>
</dbReference>
<evidence type="ECO:0000259" key="1">
    <source>
        <dbReference type="Pfam" id="PF21784"/>
    </source>
</evidence>
<dbReference type="Proteomes" id="UP000249177">
    <property type="component" value="Unassembled WGS sequence"/>
</dbReference>
<evidence type="ECO:0000313" key="2">
    <source>
        <dbReference type="EMBL" id="PZX92929.1"/>
    </source>
</evidence>
<organism evidence="2 3">
    <name type="scientific">Flavobacterium aquariorum</name>
    <dbReference type="NCBI Taxonomy" id="2217670"/>
    <lineage>
        <taxon>Bacteria</taxon>
        <taxon>Pseudomonadati</taxon>
        <taxon>Bacteroidota</taxon>
        <taxon>Flavobacteriia</taxon>
        <taxon>Flavobacteriales</taxon>
        <taxon>Flavobacteriaceae</taxon>
        <taxon>Flavobacterium</taxon>
    </lineage>
</organism>
<reference evidence="2 3" key="1">
    <citation type="submission" date="2018-06" db="EMBL/GenBank/DDBJ databases">
        <title>Flavobacterium sp IMCC34762, genome.</title>
        <authorList>
            <person name="Joung Y."/>
            <person name="Cho J."/>
            <person name="Song J."/>
        </authorList>
    </citation>
    <scope>NUCLEOTIDE SEQUENCE [LARGE SCALE GENOMIC DNA]</scope>
    <source>
        <strain evidence="2 3">IMCC34762</strain>
    </source>
</reference>
<dbReference type="InterPro" id="IPR048911">
    <property type="entry name" value="Bflower"/>
</dbReference>
<protein>
    <recommendedName>
        <fullName evidence="1">4-fold beta flower domain-containing protein</fullName>
    </recommendedName>
</protein>
<sequence length="121" mass="14068">MEETLLDREGNAIAYLDFADEKTIYLWDGTPVAYLENENRLYSFNGKHIGWYEDGVIWDLSGKKAGFNKKTVPVFAKFEPFKSFKKFKPFKSFTEFAKMKPLKSSNLSNENLMAYLKKGEK</sequence>
<proteinExistence type="predicted"/>
<dbReference type="Pfam" id="PF21784">
    <property type="entry name" value="Bflower"/>
    <property type="match status" value="1"/>
</dbReference>